<proteinExistence type="predicted"/>
<feature type="region of interest" description="Disordered" evidence="1">
    <location>
        <begin position="760"/>
        <end position="779"/>
    </location>
</feature>
<keyword evidence="2" id="KW-1133">Transmembrane helix</keyword>
<keyword evidence="2" id="KW-0472">Membrane</keyword>
<dbReference type="CDD" id="cd05402">
    <property type="entry name" value="NT_PAP_TUTase"/>
    <property type="match status" value="1"/>
</dbReference>
<evidence type="ECO:0000313" key="4">
    <source>
        <dbReference type="EMBL" id="KAI6781934.1"/>
    </source>
</evidence>
<evidence type="ECO:0000259" key="3">
    <source>
        <dbReference type="Pfam" id="PF22600"/>
    </source>
</evidence>
<accession>A0A9P9Y2U7</accession>
<organism evidence="4 5">
    <name type="scientific">Emericellopsis cladophorae</name>
    <dbReference type="NCBI Taxonomy" id="2686198"/>
    <lineage>
        <taxon>Eukaryota</taxon>
        <taxon>Fungi</taxon>
        <taxon>Dikarya</taxon>
        <taxon>Ascomycota</taxon>
        <taxon>Pezizomycotina</taxon>
        <taxon>Sordariomycetes</taxon>
        <taxon>Hypocreomycetidae</taxon>
        <taxon>Hypocreales</taxon>
        <taxon>Bionectriaceae</taxon>
        <taxon>Emericellopsis</taxon>
    </lineage>
</organism>
<evidence type="ECO:0000256" key="2">
    <source>
        <dbReference type="SAM" id="Phobius"/>
    </source>
</evidence>
<dbReference type="OrthoDB" id="2274644at2759"/>
<dbReference type="Proteomes" id="UP001055219">
    <property type="component" value="Unassembled WGS sequence"/>
</dbReference>
<dbReference type="EMBL" id="JAGIXG020000017">
    <property type="protein sequence ID" value="KAI6781934.1"/>
    <property type="molecule type" value="Genomic_DNA"/>
</dbReference>
<dbReference type="GO" id="GO:0010605">
    <property type="term" value="P:negative regulation of macromolecule metabolic process"/>
    <property type="evidence" value="ECO:0007669"/>
    <property type="project" value="UniProtKB-ARBA"/>
</dbReference>
<feature type="region of interest" description="Disordered" evidence="1">
    <location>
        <begin position="428"/>
        <end position="462"/>
    </location>
</feature>
<dbReference type="GO" id="GO:0046872">
    <property type="term" value="F:metal ion binding"/>
    <property type="evidence" value="ECO:0007669"/>
    <property type="project" value="UniProtKB-KW"/>
</dbReference>
<dbReference type="InterPro" id="IPR054708">
    <property type="entry name" value="MTPAP-like_central"/>
</dbReference>
<feature type="compositionally biased region" description="Polar residues" evidence="1">
    <location>
        <begin position="542"/>
        <end position="551"/>
    </location>
</feature>
<feature type="domain" description="Poly(A) RNA polymerase mitochondrial-like central palm" evidence="3">
    <location>
        <begin position="37"/>
        <end position="169"/>
    </location>
</feature>
<dbReference type="SUPFAM" id="SSF81301">
    <property type="entry name" value="Nucleotidyltransferase"/>
    <property type="match status" value="1"/>
</dbReference>
<feature type="compositionally biased region" description="Low complexity" evidence="1">
    <location>
        <begin position="332"/>
        <end position="365"/>
    </location>
</feature>
<dbReference type="Pfam" id="PF22600">
    <property type="entry name" value="MTPAP-like_central"/>
    <property type="match status" value="1"/>
</dbReference>
<feature type="compositionally biased region" description="Low complexity" evidence="1">
    <location>
        <begin position="797"/>
        <end position="815"/>
    </location>
</feature>
<dbReference type="GeneID" id="75831630"/>
<dbReference type="Gene3D" id="1.10.1410.10">
    <property type="match status" value="1"/>
</dbReference>
<feature type="compositionally biased region" description="Basic and acidic residues" evidence="1">
    <location>
        <begin position="851"/>
        <end position="865"/>
    </location>
</feature>
<name>A0A9P9Y2U7_9HYPO</name>
<dbReference type="GO" id="GO:0031123">
    <property type="term" value="P:RNA 3'-end processing"/>
    <property type="evidence" value="ECO:0007669"/>
    <property type="project" value="TreeGrafter"/>
</dbReference>
<dbReference type="InterPro" id="IPR043519">
    <property type="entry name" value="NT_sf"/>
</dbReference>
<feature type="compositionally biased region" description="Polar residues" evidence="1">
    <location>
        <begin position="524"/>
        <end position="535"/>
    </location>
</feature>
<evidence type="ECO:0000256" key="1">
    <source>
        <dbReference type="SAM" id="MobiDB-lite"/>
    </source>
</evidence>
<dbReference type="RefSeq" id="XP_051362790.1">
    <property type="nucleotide sequence ID" value="XM_051505886.1"/>
</dbReference>
<gene>
    <name evidence="4" type="ORF">J7T54_005144</name>
</gene>
<dbReference type="GO" id="GO:1990817">
    <property type="term" value="F:poly(A) RNA polymerase activity"/>
    <property type="evidence" value="ECO:0007669"/>
    <property type="project" value="UniProtKB-EC"/>
</dbReference>
<feature type="region of interest" description="Disordered" evidence="1">
    <location>
        <begin position="790"/>
        <end position="865"/>
    </location>
</feature>
<dbReference type="SUPFAM" id="SSF81631">
    <property type="entry name" value="PAP/OAS1 substrate-binding domain"/>
    <property type="match status" value="1"/>
</dbReference>
<sequence length="865" mass="94602">MIQRRRFPYDDGGKYSVEPIPLGSVKGRLTEEEERSLAKDMRELYENRLLPSERVEKNRQKLLRKLEKIFNDEWPGHDIKAHLFGSSGNLLCSDDSDVDVCITTDWKEMEKVCRIAALLDRHGMEKVVCISGAKVPIVKIWDPELCLACDMNVNNTAALENTRMVRIYAEIDPRVRQLMMIIKYWTRKRIINDAGLGGTLSSYTWICLIIGFLQLRTPSVLPTLHALPYKVARPGAEPSSFADNLKRLKGLGNDNKSSVADLLFQFFRFYAHEFDYENQPAYDHASSMYPAILNTQQDLSWYTSPQYAQYPYPHDYMALYQSHHMQQLYAQQAYSHQQQQHQGMAQQMMATASSPGQSGSSYRSRTNSFDNQPQPQPQPLQAAMRPDLYQLYGMSLAPALFTQGGYTFSQPSVSSNGVGHAQHDFRRSMQRSTHNGEKGTAASNSTLRSQSQPAARSPSTSHPAINVQALAGSMPTSHSANSASMAQANGALPDAASTLDEVDFDETPKATAITPRSEEDQRATYFSESPHSMQPTADARSVPSSDANGTSNKRRPSGDLPQTILDRRMKRTSRSPSPAPPRDFLTQGPGSGQQSPSKRVNDPSRPLVVNGSGPKASLSAASRSTYGEQQTMYQPYGLPHLQPVPYQHMNGAVTGVPGNPPIMVNGMQSTTSHLATEDPSFRERIAMMSTQYMNPQYLSQETKPVGNGGLSAAARQQLMNQGPQNAVIAPLDLAISNDRGGMAGEMENSLLSPVYESSALTPPVATPAESSRAAKAAPWTGAVKQHLKLDQPLPELPKSSAKAGGKQGAQAKPSGSHGGHVRGAKSESDGAWQKAGKGKKKTAAAGVQHGFAEKPPKDSSERKGG</sequence>
<dbReference type="AlphaFoldDB" id="A0A9P9Y2U7"/>
<feature type="region of interest" description="Disordered" evidence="1">
    <location>
        <begin position="505"/>
        <end position="626"/>
    </location>
</feature>
<evidence type="ECO:0000313" key="5">
    <source>
        <dbReference type="Proteomes" id="UP001055219"/>
    </source>
</evidence>
<keyword evidence="2" id="KW-0812">Transmembrane</keyword>
<feature type="transmembrane region" description="Helical" evidence="2">
    <location>
        <begin position="190"/>
        <end position="213"/>
    </location>
</feature>
<reference evidence="4" key="2">
    <citation type="submission" date="2022-07" db="EMBL/GenBank/DDBJ databases">
        <authorList>
            <person name="Goncalves M.F.M."/>
            <person name="Hilario S."/>
            <person name="Van De Peer Y."/>
            <person name="Esteves A.C."/>
            <person name="Alves A."/>
        </authorList>
    </citation>
    <scope>NUCLEOTIDE SEQUENCE</scope>
    <source>
        <strain evidence="4">MUM 19.33</strain>
    </source>
</reference>
<dbReference type="PANTHER" id="PTHR12271">
    <property type="entry name" value="POLY A POLYMERASE CID PAP -RELATED"/>
    <property type="match status" value="1"/>
</dbReference>
<dbReference type="Gene3D" id="3.30.460.10">
    <property type="entry name" value="Beta Polymerase, domain 2"/>
    <property type="match status" value="1"/>
</dbReference>
<comment type="caution">
    <text evidence="4">The sequence shown here is derived from an EMBL/GenBank/DDBJ whole genome shotgun (WGS) entry which is preliminary data.</text>
</comment>
<keyword evidence="5" id="KW-1185">Reference proteome</keyword>
<feature type="region of interest" description="Disordered" evidence="1">
    <location>
        <begin position="332"/>
        <end position="380"/>
    </location>
</feature>
<dbReference type="PANTHER" id="PTHR12271:SF113">
    <property type="entry name" value="POLY(A) RNA POLYMERASE CID11"/>
    <property type="match status" value="1"/>
</dbReference>
<reference evidence="4" key="1">
    <citation type="journal article" date="2021" name="J Fungi (Basel)">
        <title>Genomic and Metabolomic Analyses of the Marine Fungus Emericellopsis cladophorae: Insights into Saltwater Adaptability Mechanisms and Its Biosynthetic Potential.</title>
        <authorList>
            <person name="Goncalves M.F.M."/>
            <person name="Hilario S."/>
            <person name="Van de Peer Y."/>
            <person name="Esteves A.C."/>
            <person name="Alves A."/>
        </authorList>
    </citation>
    <scope>NUCLEOTIDE SEQUENCE</scope>
    <source>
        <strain evidence="4">MUM 19.33</strain>
    </source>
</reference>
<protein>
    <recommendedName>
        <fullName evidence="3">Poly(A) RNA polymerase mitochondrial-like central palm domain-containing protein</fullName>
    </recommendedName>
</protein>
<feature type="compositionally biased region" description="Polar residues" evidence="1">
    <location>
        <begin position="441"/>
        <end position="462"/>
    </location>
</feature>